<organism evidence="6 7">
    <name type="scientific">Streptomyces vietnamensis</name>
    <dbReference type="NCBI Taxonomy" id="362257"/>
    <lineage>
        <taxon>Bacteria</taxon>
        <taxon>Bacillati</taxon>
        <taxon>Actinomycetota</taxon>
        <taxon>Actinomycetes</taxon>
        <taxon>Kitasatosporales</taxon>
        <taxon>Streptomycetaceae</taxon>
        <taxon>Streptomyces</taxon>
    </lineage>
</organism>
<protein>
    <submittedName>
        <fullName evidence="6">DNA-binding protein</fullName>
    </submittedName>
</protein>
<dbReference type="RefSeq" id="WP_041129772.1">
    <property type="nucleotide sequence ID" value="NZ_CP010407.1"/>
</dbReference>
<dbReference type="Pfam" id="PF13520">
    <property type="entry name" value="AA_permease_2"/>
    <property type="match status" value="1"/>
</dbReference>
<gene>
    <name evidence="6" type="ORF">SVTN_16430</name>
</gene>
<dbReference type="GO" id="GO:0016020">
    <property type="term" value="C:membrane"/>
    <property type="evidence" value="ECO:0007669"/>
    <property type="project" value="UniProtKB-SubCell"/>
</dbReference>
<evidence type="ECO:0000256" key="3">
    <source>
        <dbReference type="ARBA" id="ARBA00022989"/>
    </source>
</evidence>
<feature type="transmembrane region" description="Helical" evidence="5">
    <location>
        <begin position="50"/>
        <end position="80"/>
    </location>
</feature>
<evidence type="ECO:0000313" key="7">
    <source>
        <dbReference type="Proteomes" id="UP000031774"/>
    </source>
</evidence>
<reference evidence="6 7" key="1">
    <citation type="submission" date="2014-12" db="EMBL/GenBank/DDBJ databases">
        <title>Complete genome sequence of Streptomyces vietnamensis strain GIMV4.0001, a genetic manipulable producer of the benzoisochromanequinone antibiotic granaticin.</title>
        <authorList>
            <person name="Deng M.R."/>
            <person name="Guo J."/>
            <person name="Ma L.Y."/>
            <person name="Feng G.D."/>
            <person name="Mo C.Y."/>
            <person name="Zhu H.H."/>
        </authorList>
    </citation>
    <scope>NUCLEOTIDE SEQUENCE [LARGE SCALE GENOMIC DNA]</scope>
    <source>
        <strain evidence="7">GIMV4.0001</strain>
    </source>
</reference>
<evidence type="ECO:0000256" key="2">
    <source>
        <dbReference type="ARBA" id="ARBA00022692"/>
    </source>
</evidence>
<feature type="transmembrane region" description="Helical" evidence="5">
    <location>
        <begin position="482"/>
        <end position="500"/>
    </location>
</feature>
<accession>A0A0B5I7Z5</accession>
<feature type="transmembrane region" description="Helical" evidence="5">
    <location>
        <begin position="365"/>
        <end position="387"/>
    </location>
</feature>
<proteinExistence type="predicted"/>
<dbReference type="HOGENOM" id="CLU_017999_1_1_11"/>
<dbReference type="EMBL" id="CP010407">
    <property type="protein sequence ID" value="AJF65748.1"/>
    <property type="molecule type" value="Genomic_DNA"/>
</dbReference>
<evidence type="ECO:0000256" key="5">
    <source>
        <dbReference type="SAM" id="Phobius"/>
    </source>
</evidence>
<feature type="transmembrane region" description="Helical" evidence="5">
    <location>
        <begin position="317"/>
        <end position="344"/>
    </location>
</feature>
<feature type="transmembrane region" description="Helical" evidence="5">
    <location>
        <begin position="174"/>
        <end position="195"/>
    </location>
</feature>
<dbReference type="AlphaFoldDB" id="A0A0B5I7Z5"/>
<evidence type="ECO:0000256" key="4">
    <source>
        <dbReference type="ARBA" id="ARBA00023136"/>
    </source>
</evidence>
<dbReference type="Proteomes" id="UP000031774">
    <property type="component" value="Chromosome"/>
</dbReference>
<comment type="subcellular location">
    <subcellularLocation>
        <location evidence="1">Membrane</location>
        <topology evidence="1">Multi-pass membrane protein</topology>
    </subcellularLocation>
</comment>
<dbReference type="GO" id="GO:0003677">
    <property type="term" value="F:DNA binding"/>
    <property type="evidence" value="ECO:0007669"/>
    <property type="project" value="UniProtKB-KW"/>
</dbReference>
<dbReference type="Gene3D" id="1.20.1740.10">
    <property type="entry name" value="Amino acid/polyamine transporter I"/>
    <property type="match status" value="1"/>
</dbReference>
<feature type="transmembrane region" description="Helical" evidence="5">
    <location>
        <begin position="457"/>
        <end position="476"/>
    </location>
</feature>
<feature type="transmembrane region" description="Helical" evidence="5">
    <location>
        <begin position="393"/>
        <end position="412"/>
    </location>
</feature>
<feature type="transmembrane region" description="Helical" evidence="5">
    <location>
        <begin position="259"/>
        <end position="281"/>
    </location>
</feature>
<keyword evidence="6" id="KW-0238">DNA-binding</keyword>
<keyword evidence="2 5" id="KW-0812">Transmembrane</keyword>
<dbReference type="InterPro" id="IPR053153">
    <property type="entry name" value="APC_K+_Transporter"/>
</dbReference>
<feature type="transmembrane region" description="Helical" evidence="5">
    <location>
        <begin position="116"/>
        <end position="139"/>
    </location>
</feature>
<sequence>MRAGNAAKRLLVGRPLDSGRLGETLLPKRIALPVFCSDPLSSVAYATEEILLILALGGLAVLHLAWYAAVGIVVLLLVVVASYRQTCYAYPGGGGAYVVSAENLGRRAALTAASALLIDYVMTVAVSVVSGVAAITSAAPSLDGHAVAMSVFFVVVLAWMNLRGVRESGRWFAAPTYAFIAVVYLMFAVAGIRMATGATIRAESAALPVEQVSTYSGLALVLLGLRAFASGCTALTGVEAVSNGVPAFAKPKSRNAAMTLAIMGGLSATMFFGITVLAMVYEVHVAEDPTELGLPPGTPMSTALAQIGRATFGDWHVLFYALQAVTAGVLILAANTAFNGFPMLASVLGRDRYAPRQLVHRGDRLVYSNGIVLLALAAITLIVAFDAQLTRLIQLYIIGVFVSFTLSQAGMVKHWRRELATPAGATYAGAAYAGAAYAGATPAGAAPVARHTIRRRLAINAFGACLTAVVLVIVLITKFTHGAWLVVIAMPVLYAGMKGVRRHYDAVAAEVAVAPGDRPHTLAENHVLVLVASVNATSLRALSYAKTLRPDSLTAVTVAEDPAEVEVLRATWEAHGIDVPLRVLSSPYRSIVQPVMRHVRDAPERTGDSVISVVIPEYVVGHWWEQPLHNQSALRLKTRLLFMKNVVVIDVPYRLASARELAAESTGTPSA</sequence>
<keyword evidence="3 5" id="KW-1133">Transmembrane helix</keyword>
<dbReference type="GO" id="GO:0022857">
    <property type="term" value="F:transmembrane transporter activity"/>
    <property type="evidence" value="ECO:0007669"/>
    <property type="project" value="InterPro"/>
</dbReference>
<keyword evidence="4 5" id="KW-0472">Membrane</keyword>
<evidence type="ECO:0000256" key="1">
    <source>
        <dbReference type="ARBA" id="ARBA00004141"/>
    </source>
</evidence>
<evidence type="ECO:0000313" key="6">
    <source>
        <dbReference type="EMBL" id="AJF65748.1"/>
    </source>
</evidence>
<dbReference type="PANTHER" id="PTHR47704:SF1">
    <property type="entry name" value="POTASSIUM TRANSPORTER KIMA"/>
    <property type="match status" value="1"/>
</dbReference>
<dbReference type="STRING" id="362257.SVTN_16430"/>
<dbReference type="InterPro" id="IPR002293">
    <property type="entry name" value="AA/rel_permease1"/>
</dbReference>
<dbReference type="PANTHER" id="PTHR47704">
    <property type="entry name" value="POTASSIUM TRANSPORTER KIMA"/>
    <property type="match status" value="1"/>
</dbReference>
<feature type="transmembrane region" description="Helical" evidence="5">
    <location>
        <begin position="215"/>
        <end position="238"/>
    </location>
</feature>
<name>A0A0B5I7Z5_9ACTN</name>
<feature type="transmembrane region" description="Helical" evidence="5">
    <location>
        <begin position="145"/>
        <end position="162"/>
    </location>
</feature>
<dbReference type="KEGG" id="svt:SVTN_16430"/>
<keyword evidence="7" id="KW-1185">Reference proteome</keyword>